<protein>
    <recommendedName>
        <fullName evidence="5">Pentatricopeptide repeat-containing protein</fullName>
    </recommendedName>
</protein>
<feature type="non-terminal residue" evidence="3">
    <location>
        <position position="1"/>
    </location>
</feature>
<dbReference type="Proteomes" id="UP000815325">
    <property type="component" value="Unassembled WGS sequence"/>
</dbReference>
<dbReference type="PROSITE" id="PS51375">
    <property type="entry name" value="PPR"/>
    <property type="match status" value="1"/>
</dbReference>
<dbReference type="Pfam" id="PF13812">
    <property type="entry name" value="PPR_3"/>
    <property type="match status" value="1"/>
</dbReference>
<keyword evidence="1" id="KW-0677">Repeat</keyword>
<accession>A0ABQ7GFL8</accession>
<proteinExistence type="predicted"/>
<dbReference type="EMBL" id="MU069813">
    <property type="protein sequence ID" value="KAF5833392.1"/>
    <property type="molecule type" value="Genomic_DNA"/>
</dbReference>
<evidence type="ECO:0000313" key="4">
    <source>
        <dbReference type="Proteomes" id="UP000815325"/>
    </source>
</evidence>
<evidence type="ECO:0000256" key="2">
    <source>
        <dbReference type="PROSITE-ProRule" id="PRU00708"/>
    </source>
</evidence>
<dbReference type="NCBIfam" id="TIGR00756">
    <property type="entry name" value="PPR"/>
    <property type="match status" value="1"/>
</dbReference>
<dbReference type="Gene3D" id="1.25.40.10">
    <property type="entry name" value="Tetratricopeptide repeat domain"/>
    <property type="match status" value="1"/>
</dbReference>
<dbReference type="InterPro" id="IPR011990">
    <property type="entry name" value="TPR-like_helical_dom_sf"/>
</dbReference>
<comment type="caution">
    <text evidence="3">The sequence shown here is derived from an EMBL/GenBank/DDBJ whole genome shotgun (WGS) entry which is preliminary data.</text>
</comment>
<evidence type="ECO:0000313" key="3">
    <source>
        <dbReference type="EMBL" id="KAF5833392.1"/>
    </source>
</evidence>
<reference evidence="3" key="1">
    <citation type="submission" date="2017-08" db="EMBL/GenBank/DDBJ databases">
        <authorList>
            <person name="Polle J.E."/>
            <person name="Barry K."/>
            <person name="Cushman J."/>
            <person name="Schmutz J."/>
            <person name="Tran D."/>
            <person name="Hathwaick L.T."/>
            <person name="Yim W.C."/>
            <person name="Jenkins J."/>
            <person name="Mckie-Krisberg Z.M."/>
            <person name="Prochnik S."/>
            <person name="Lindquist E."/>
            <person name="Dockter R.B."/>
            <person name="Adam C."/>
            <person name="Molina H."/>
            <person name="Bunkerborg J."/>
            <person name="Jin E."/>
            <person name="Buchheim M."/>
            <person name="Magnuson J."/>
        </authorList>
    </citation>
    <scope>NUCLEOTIDE SEQUENCE</scope>
    <source>
        <strain evidence="3">CCAP 19/18</strain>
    </source>
</reference>
<evidence type="ECO:0000256" key="1">
    <source>
        <dbReference type="ARBA" id="ARBA00022737"/>
    </source>
</evidence>
<name>A0ABQ7GFL8_DUNSA</name>
<keyword evidence="4" id="KW-1185">Reference proteome</keyword>
<evidence type="ECO:0008006" key="5">
    <source>
        <dbReference type="Google" id="ProtNLM"/>
    </source>
</evidence>
<gene>
    <name evidence="3" type="ORF">DUNSADRAFT_10298</name>
</gene>
<organism evidence="3 4">
    <name type="scientific">Dunaliella salina</name>
    <name type="common">Green alga</name>
    <name type="synonym">Protococcus salinus</name>
    <dbReference type="NCBI Taxonomy" id="3046"/>
    <lineage>
        <taxon>Eukaryota</taxon>
        <taxon>Viridiplantae</taxon>
        <taxon>Chlorophyta</taxon>
        <taxon>core chlorophytes</taxon>
        <taxon>Chlorophyceae</taxon>
        <taxon>CS clade</taxon>
        <taxon>Chlamydomonadales</taxon>
        <taxon>Dunaliellaceae</taxon>
        <taxon>Dunaliella</taxon>
    </lineage>
</organism>
<sequence length="101" mass="11442">DFLEPDEVAFAVLLRGYGNATPPNWQKIDATLTTMQLKYGLVPATTSYNALLEVCCRTNDVERGEDIIDRMHTDEVEPDEFTEAAVASRRTLRAYLRKVFS</sequence>
<feature type="repeat" description="PPR" evidence="2">
    <location>
        <begin position="44"/>
        <end position="78"/>
    </location>
</feature>
<dbReference type="InterPro" id="IPR002885">
    <property type="entry name" value="PPR_rpt"/>
</dbReference>